<dbReference type="Gene3D" id="3.30.420.10">
    <property type="entry name" value="Ribonuclease H-like superfamily/Ribonuclease H"/>
    <property type="match status" value="1"/>
</dbReference>
<dbReference type="AlphaFoldDB" id="A0A1R3G1H5"/>
<dbReference type="STRING" id="210143.A0A1R3G1H5"/>
<dbReference type="InterPro" id="IPR050951">
    <property type="entry name" value="Retrovirus_Pol_polyprotein"/>
</dbReference>
<dbReference type="InterPro" id="IPR012337">
    <property type="entry name" value="RNaseH-like_sf"/>
</dbReference>
<dbReference type="Gramene" id="OMO51928">
    <property type="protein sequence ID" value="OMO51928"/>
    <property type="gene ID" value="CCACVL1_29494"/>
</dbReference>
<gene>
    <name evidence="2" type="ORF">CCACVL1_29494</name>
</gene>
<feature type="domain" description="Integrase catalytic" evidence="1">
    <location>
        <begin position="1"/>
        <end position="104"/>
    </location>
</feature>
<name>A0A1R3G1H5_COCAP</name>
<evidence type="ECO:0000313" key="3">
    <source>
        <dbReference type="Proteomes" id="UP000188268"/>
    </source>
</evidence>
<evidence type="ECO:0000259" key="1">
    <source>
        <dbReference type="PROSITE" id="PS50994"/>
    </source>
</evidence>
<dbReference type="EMBL" id="AWWV01015655">
    <property type="protein sequence ID" value="OMO51928.1"/>
    <property type="molecule type" value="Genomic_DNA"/>
</dbReference>
<dbReference type="SUPFAM" id="SSF53098">
    <property type="entry name" value="Ribonuclease H-like"/>
    <property type="match status" value="1"/>
</dbReference>
<dbReference type="OrthoDB" id="1935586at2759"/>
<protein>
    <recommendedName>
        <fullName evidence="1">Integrase catalytic domain-containing protein</fullName>
    </recommendedName>
</protein>
<keyword evidence="3" id="KW-1185">Reference proteome</keyword>
<dbReference type="Proteomes" id="UP000188268">
    <property type="component" value="Unassembled WGS sequence"/>
</dbReference>
<organism evidence="2 3">
    <name type="scientific">Corchorus capsularis</name>
    <name type="common">Jute</name>
    <dbReference type="NCBI Taxonomy" id="210143"/>
    <lineage>
        <taxon>Eukaryota</taxon>
        <taxon>Viridiplantae</taxon>
        <taxon>Streptophyta</taxon>
        <taxon>Embryophyta</taxon>
        <taxon>Tracheophyta</taxon>
        <taxon>Spermatophyta</taxon>
        <taxon>Magnoliopsida</taxon>
        <taxon>eudicotyledons</taxon>
        <taxon>Gunneridae</taxon>
        <taxon>Pentapetalae</taxon>
        <taxon>rosids</taxon>
        <taxon>malvids</taxon>
        <taxon>Malvales</taxon>
        <taxon>Malvaceae</taxon>
        <taxon>Grewioideae</taxon>
        <taxon>Apeibeae</taxon>
        <taxon>Corchorus</taxon>
    </lineage>
</organism>
<dbReference type="PROSITE" id="PS50994">
    <property type="entry name" value="INTEGRASE"/>
    <property type="match status" value="1"/>
</dbReference>
<accession>A0A1R3G1H5</accession>
<dbReference type="InterPro" id="IPR001584">
    <property type="entry name" value="Integrase_cat-core"/>
</dbReference>
<reference evidence="2 3" key="1">
    <citation type="submission" date="2013-09" db="EMBL/GenBank/DDBJ databases">
        <title>Corchorus capsularis genome sequencing.</title>
        <authorList>
            <person name="Alam M."/>
            <person name="Haque M.S."/>
            <person name="Islam M.S."/>
            <person name="Emdad E.M."/>
            <person name="Islam M.M."/>
            <person name="Ahmed B."/>
            <person name="Halim A."/>
            <person name="Hossen Q.M.M."/>
            <person name="Hossain M.Z."/>
            <person name="Ahmed R."/>
            <person name="Khan M.M."/>
            <person name="Islam R."/>
            <person name="Rashid M.M."/>
            <person name="Khan S.A."/>
            <person name="Rahman M.S."/>
            <person name="Alam M."/>
        </authorList>
    </citation>
    <scope>NUCLEOTIDE SEQUENCE [LARGE SCALE GENOMIC DNA]</scope>
    <source>
        <strain evidence="3">cv. CVL-1</strain>
        <tissue evidence="2">Whole seedling</tissue>
    </source>
</reference>
<comment type="caution">
    <text evidence="2">The sequence shown here is derived from an EMBL/GenBank/DDBJ whole genome shotgun (WGS) entry which is preliminary data.</text>
</comment>
<dbReference type="GO" id="GO:0003676">
    <property type="term" value="F:nucleic acid binding"/>
    <property type="evidence" value="ECO:0007669"/>
    <property type="project" value="InterPro"/>
</dbReference>
<dbReference type="GO" id="GO:0015074">
    <property type="term" value="P:DNA integration"/>
    <property type="evidence" value="ECO:0007669"/>
    <property type="project" value="InterPro"/>
</dbReference>
<sequence>MEQNVRSTNKFYTECFAELADWTNKIVCFGFGRPIALKQHRIAHPQTDGQTEAVNRTLGNLVRCLCGEKPKQWDIALPQAEFAYNNAVHSATDRTPFSVVYTKAPSHTLDLVKLPEGNGLNMSAKHLAEQVVEINDNAYVVDLPDNMGISKTFNVSDLSKFHDSSVPLYPNSRTSFSQVEENDADELGISFMDLMDRQKSVRKGVERFGFWA</sequence>
<evidence type="ECO:0000313" key="2">
    <source>
        <dbReference type="EMBL" id="OMO51928.1"/>
    </source>
</evidence>
<proteinExistence type="predicted"/>
<dbReference type="PANTHER" id="PTHR37984">
    <property type="entry name" value="PROTEIN CBG26694"/>
    <property type="match status" value="1"/>
</dbReference>
<dbReference type="PANTHER" id="PTHR37984:SF5">
    <property type="entry name" value="PROTEIN NYNRIN-LIKE"/>
    <property type="match status" value="1"/>
</dbReference>
<dbReference type="InterPro" id="IPR036397">
    <property type="entry name" value="RNaseH_sf"/>
</dbReference>